<dbReference type="Pfam" id="PF00534">
    <property type="entry name" value="Glycos_transf_1"/>
    <property type="match status" value="1"/>
</dbReference>
<reference evidence="3 4" key="1">
    <citation type="submission" date="2017-06" db="EMBL/GenBank/DDBJ databases">
        <title>Genome sequencing of cyanobaciteial culture collection at National Institute for Environmental Studies (NIES).</title>
        <authorList>
            <person name="Hirose Y."/>
            <person name="Shimura Y."/>
            <person name="Fujisawa T."/>
            <person name="Nakamura Y."/>
            <person name="Kawachi M."/>
        </authorList>
    </citation>
    <scope>NUCLEOTIDE SEQUENCE [LARGE SCALE GENOMIC DNA]</scope>
    <source>
        <strain evidence="3 4">NIES-2135</strain>
    </source>
</reference>
<name>A0A1Z4JLR7_LEPBY</name>
<keyword evidence="3" id="KW-0808">Transferase</keyword>
<accession>A0A1Z4JLR7</accession>
<dbReference type="EMBL" id="AP018203">
    <property type="protein sequence ID" value="BAY57613.1"/>
    <property type="molecule type" value="Genomic_DNA"/>
</dbReference>
<gene>
    <name evidence="3" type="ORF">NIES2135_44830</name>
</gene>
<keyword evidence="4" id="KW-1185">Reference proteome</keyword>
<dbReference type="Gene3D" id="3.40.50.2000">
    <property type="entry name" value="Glycogen Phosphorylase B"/>
    <property type="match status" value="2"/>
</dbReference>
<dbReference type="AlphaFoldDB" id="A0A1Z4JLR7"/>
<evidence type="ECO:0000259" key="2">
    <source>
        <dbReference type="Pfam" id="PF13439"/>
    </source>
</evidence>
<sequence>MSYIQISNHIEAPSVSRSVRNPHTPLRICHLSKYYPPQPGGIETHVRAIATSQAALGAKVDVLCVNTCDREGREAQQTYTIEELDGNVRVIRLGRLLNVARVDVFTTFSQYFDRRRAAYDIAHLHTPNPAMGMHWALANSTIPLVVTHHSDIVKQRVLKHVVNPMLKHIYHRAARVLIGSPNYLAGSDFLRPYRDRVEVLPFGIDLSIYRQPTPAAIAYERRLRAMHSGPIWLCVGRLVYYKALHVAIAALRDVPGTLMIVGKGELADALQRQAMDIGVGDRVVFKQQLTQDELVGAYRASTALWFPSNARSEAFGLVQVEAMASGCPVINTAIPKSGVTWVSRGGIEGLTVPMNDAEALAEAANRLLREPQLRGKLSIASRTRSLQFDQDLMAQESLRIYERAINRKETAFV</sequence>
<dbReference type="InterPro" id="IPR001296">
    <property type="entry name" value="Glyco_trans_1"/>
</dbReference>
<dbReference type="PANTHER" id="PTHR45947:SF3">
    <property type="entry name" value="SULFOQUINOVOSYL TRANSFERASE SQD2"/>
    <property type="match status" value="1"/>
</dbReference>
<feature type="domain" description="Glycosyltransferase subfamily 4-like N-terminal" evidence="2">
    <location>
        <begin position="39"/>
        <end position="207"/>
    </location>
</feature>
<dbReference type="Proteomes" id="UP000217895">
    <property type="component" value="Chromosome"/>
</dbReference>
<evidence type="ECO:0000259" key="1">
    <source>
        <dbReference type="Pfam" id="PF00534"/>
    </source>
</evidence>
<dbReference type="GO" id="GO:0016758">
    <property type="term" value="F:hexosyltransferase activity"/>
    <property type="evidence" value="ECO:0007669"/>
    <property type="project" value="TreeGrafter"/>
</dbReference>
<proteinExistence type="predicted"/>
<evidence type="ECO:0000313" key="4">
    <source>
        <dbReference type="Proteomes" id="UP000217895"/>
    </source>
</evidence>
<protein>
    <submittedName>
        <fullName evidence="3">Group 1 glycosyl transferase</fullName>
    </submittedName>
</protein>
<dbReference type="Pfam" id="PF13439">
    <property type="entry name" value="Glyco_transf_4"/>
    <property type="match status" value="1"/>
</dbReference>
<dbReference type="InterPro" id="IPR028098">
    <property type="entry name" value="Glyco_trans_4-like_N"/>
</dbReference>
<evidence type="ECO:0000313" key="3">
    <source>
        <dbReference type="EMBL" id="BAY57613.1"/>
    </source>
</evidence>
<dbReference type="SUPFAM" id="SSF53756">
    <property type="entry name" value="UDP-Glycosyltransferase/glycogen phosphorylase"/>
    <property type="match status" value="1"/>
</dbReference>
<dbReference type="InterPro" id="IPR050194">
    <property type="entry name" value="Glycosyltransferase_grp1"/>
</dbReference>
<dbReference type="PANTHER" id="PTHR45947">
    <property type="entry name" value="SULFOQUINOVOSYL TRANSFERASE SQD2"/>
    <property type="match status" value="1"/>
</dbReference>
<feature type="domain" description="Glycosyl transferase family 1" evidence="1">
    <location>
        <begin position="228"/>
        <end position="382"/>
    </location>
</feature>
<organism evidence="3 4">
    <name type="scientific">Leptolyngbya boryana NIES-2135</name>
    <dbReference type="NCBI Taxonomy" id="1973484"/>
    <lineage>
        <taxon>Bacteria</taxon>
        <taxon>Bacillati</taxon>
        <taxon>Cyanobacteriota</taxon>
        <taxon>Cyanophyceae</taxon>
        <taxon>Leptolyngbyales</taxon>
        <taxon>Leptolyngbyaceae</taxon>
        <taxon>Leptolyngbya group</taxon>
        <taxon>Leptolyngbya</taxon>
    </lineage>
</organism>